<feature type="domain" description="DUF1559" evidence="1">
    <location>
        <begin position="2"/>
        <end position="66"/>
    </location>
</feature>
<gene>
    <name evidence="2" type="ORF">ElP_35080</name>
</gene>
<dbReference type="EMBL" id="CP036426">
    <property type="protein sequence ID" value="QDV35604.1"/>
    <property type="molecule type" value="Genomic_DNA"/>
</dbReference>
<sequence length="166" mass="17818">MHSWRVLILPWLDQRAIYERYRLDEPWDGPNNRELHDLIVSAYACPSHPEQGHATTYAAVVGPGTAWGGSGPMTLGDIEDGPGGTIVLVEVSGPSIHWMEPGDLRFDRMSFTINGSAEPPGVSSNHPGGANMLLGDGSVRFIKDGIEPADLRALLTVAGGEDVGEF</sequence>
<reference evidence="2 3" key="1">
    <citation type="submission" date="2019-02" db="EMBL/GenBank/DDBJ databases">
        <title>Deep-cultivation of Planctomycetes and their phenomic and genomic characterization uncovers novel biology.</title>
        <authorList>
            <person name="Wiegand S."/>
            <person name="Jogler M."/>
            <person name="Boedeker C."/>
            <person name="Pinto D."/>
            <person name="Vollmers J."/>
            <person name="Rivas-Marin E."/>
            <person name="Kohn T."/>
            <person name="Peeters S.H."/>
            <person name="Heuer A."/>
            <person name="Rast P."/>
            <person name="Oberbeckmann S."/>
            <person name="Bunk B."/>
            <person name="Jeske O."/>
            <person name="Meyerdierks A."/>
            <person name="Storesund J.E."/>
            <person name="Kallscheuer N."/>
            <person name="Luecker S."/>
            <person name="Lage O.M."/>
            <person name="Pohl T."/>
            <person name="Merkel B.J."/>
            <person name="Hornburger P."/>
            <person name="Mueller R.-W."/>
            <person name="Bruemmer F."/>
            <person name="Labrenz M."/>
            <person name="Spormann A.M."/>
            <person name="Op den Camp H."/>
            <person name="Overmann J."/>
            <person name="Amann R."/>
            <person name="Jetten M.S.M."/>
            <person name="Mascher T."/>
            <person name="Medema M.H."/>
            <person name="Devos D.P."/>
            <person name="Kaster A.-K."/>
            <person name="Ovreas L."/>
            <person name="Rohde M."/>
            <person name="Galperin M.Y."/>
            <person name="Jogler C."/>
        </authorList>
    </citation>
    <scope>NUCLEOTIDE SEQUENCE [LARGE SCALE GENOMIC DNA]</scope>
    <source>
        <strain evidence="2 3">ElP</strain>
    </source>
</reference>
<evidence type="ECO:0000313" key="2">
    <source>
        <dbReference type="EMBL" id="QDV35604.1"/>
    </source>
</evidence>
<accession>A0A518H419</accession>
<organism evidence="2 3">
    <name type="scientific">Tautonia plasticadhaerens</name>
    <dbReference type="NCBI Taxonomy" id="2527974"/>
    <lineage>
        <taxon>Bacteria</taxon>
        <taxon>Pseudomonadati</taxon>
        <taxon>Planctomycetota</taxon>
        <taxon>Planctomycetia</taxon>
        <taxon>Isosphaerales</taxon>
        <taxon>Isosphaeraceae</taxon>
        <taxon>Tautonia</taxon>
    </lineage>
</organism>
<feature type="domain" description="DUF1559" evidence="1">
    <location>
        <begin position="118"/>
        <end position="148"/>
    </location>
</feature>
<dbReference type="NCBIfam" id="TIGR04294">
    <property type="entry name" value="pre_pil_HX9DG"/>
    <property type="match status" value="1"/>
</dbReference>
<dbReference type="KEGG" id="tpla:ElP_35080"/>
<dbReference type="InterPro" id="IPR027558">
    <property type="entry name" value="Pre_pil_HX9DG_C"/>
</dbReference>
<evidence type="ECO:0000313" key="3">
    <source>
        <dbReference type="Proteomes" id="UP000317835"/>
    </source>
</evidence>
<protein>
    <recommendedName>
        <fullName evidence="1">DUF1559 domain-containing protein</fullName>
    </recommendedName>
</protein>
<dbReference type="AlphaFoldDB" id="A0A518H419"/>
<dbReference type="Pfam" id="PF07596">
    <property type="entry name" value="SBP_bac_10"/>
    <property type="match status" value="2"/>
</dbReference>
<evidence type="ECO:0000259" key="1">
    <source>
        <dbReference type="Pfam" id="PF07596"/>
    </source>
</evidence>
<name>A0A518H419_9BACT</name>
<dbReference type="InterPro" id="IPR011453">
    <property type="entry name" value="DUF1559"/>
</dbReference>
<keyword evidence="3" id="KW-1185">Reference proteome</keyword>
<proteinExistence type="predicted"/>
<dbReference type="PANTHER" id="PTHR30093">
    <property type="entry name" value="GENERAL SECRETION PATHWAY PROTEIN G"/>
    <property type="match status" value="1"/>
</dbReference>
<dbReference type="PANTHER" id="PTHR30093:SF2">
    <property type="entry name" value="TYPE II SECRETION SYSTEM PROTEIN H"/>
    <property type="match status" value="1"/>
</dbReference>
<dbReference type="Proteomes" id="UP000317835">
    <property type="component" value="Chromosome"/>
</dbReference>